<proteinExistence type="predicted"/>
<evidence type="ECO:0000256" key="1">
    <source>
        <dbReference type="SAM" id="MobiDB-lite"/>
    </source>
</evidence>
<dbReference type="Proteomes" id="UP000253664">
    <property type="component" value="Unassembled WGS sequence"/>
</dbReference>
<reference evidence="2 3" key="1">
    <citation type="journal article" date="2015" name="BMC Genomics">
        <title>Insights from the genome of Ophiocordyceps polyrhachis-furcata to pathogenicity and host specificity in insect fungi.</title>
        <authorList>
            <person name="Wichadakul D."/>
            <person name="Kobmoo N."/>
            <person name="Ingsriswang S."/>
            <person name="Tangphatsornruang S."/>
            <person name="Chantasingh D."/>
            <person name="Luangsa-ard J.J."/>
            <person name="Eurwilaichitr L."/>
        </authorList>
    </citation>
    <scope>NUCLEOTIDE SEQUENCE [LARGE SCALE GENOMIC DNA]</scope>
    <source>
        <strain evidence="2 3">BCC 54312</strain>
    </source>
</reference>
<accession>A0A367L6C4</accession>
<organism evidence="2 3">
    <name type="scientific">Ophiocordyceps polyrhachis-furcata BCC 54312</name>
    <dbReference type="NCBI Taxonomy" id="1330021"/>
    <lineage>
        <taxon>Eukaryota</taxon>
        <taxon>Fungi</taxon>
        <taxon>Dikarya</taxon>
        <taxon>Ascomycota</taxon>
        <taxon>Pezizomycotina</taxon>
        <taxon>Sordariomycetes</taxon>
        <taxon>Hypocreomycetidae</taxon>
        <taxon>Hypocreales</taxon>
        <taxon>Ophiocordycipitaceae</taxon>
        <taxon>Ophiocordyceps</taxon>
    </lineage>
</organism>
<name>A0A367L6C4_9HYPO</name>
<evidence type="ECO:0000313" key="3">
    <source>
        <dbReference type="Proteomes" id="UP000253664"/>
    </source>
</evidence>
<protein>
    <submittedName>
        <fullName evidence="2">Uncharacterized protein</fullName>
    </submittedName>
</protein>
<dbReference type="AlphaFoldDB" id="A0A367L6C4"/>
<gene>
    <name evidence="2" type="ORF">L249_8755</name>
</gene>
<comment type="caution">
    <text evidence="2">The sequence shown here is derived from an EMBL/GenBank/DDBJ whole genome shotgun (WGS) entry which is preliminary data.</text>
</comment>
<feature type="region of interest" description="Disordered" evidence="1">
    <location>
        <begin position="1"/>
        <end position="31"/>
    </location>
</feature>
<dbReference type="EMBL" id="LKCN02000013">
    <property type="protein sequence ID" value="RCI09977.1"/>
    <property type="molecule type" value="Genomic_DNA"/>
</dbReference>
<sequence length="31" mass="3550">MPCLTCSKEAGPALRDPPRPSGQTRKRRRRK</sequence>
<keyword evidence="3" id="KW-1185">Reference proteome</keyword>
<evidence type="ECO:0000313" key="2">
    <source>
        <dbReference type="EMBL" id="RCI09977.1"/>
    </source>
</evidence>